<evidence type="ECO:0000313" key="6">
    <source>
        <dbReference type="Proteomes" id="UP000184050"/>
    </source>
</evidence>
<dbReference type="AlphaFoldDB" id="A0A1M6KEP2"/>
<reference evidence="5 6" key="1">
    <citation type="submission" date="2016-11" db="EMBL/GenBank/DDBJ databases">
        <authorList>
            <person name="Jaros S."/>
            <person name="Januszkiewicz K."/>
            <person name="Wedrychowicz H."/>
        </authorList>
    </citation>
    <scope>NUCLEOTIDE SEQUENCE [LARGE SCALE GENOMIC DNA]</scope>
    <source>
        <strain evidence="5 6">DSM 27063</strain>
    </source>
</reference>
<keyword evidence="4" id="KW-0811">Translocation</keyword>
<gene>
    <name evidence="5" type="ORF">SAMN05444280_12314</name>
</gene>
<dbReference type="GO" id="GO:0015031">
    <property type="term" value="P:protein transport"/>
    <property type="evidence" value="ECO:0007669"/>
    <property type="project" value="UniProtKB-KW"/>
</dbReference>
<dbReference type="RefSeq" id="WP_073170756.1">
    <property type="nucleotide sequence ID" value="NZ_FQZE01000023.1"/>
</dbReference>
<dbReference type="InterPro" id="IPR035958">
    <property type="entry name" value="SecB-like_sf"/>
</dbReference>
<organism evidence="5 6">
    <name type="scientific">Tangfeifania diversioriginum</name>
    <dbReference type="NCBI Taxonomy" id="1168035"/>
    <lineage>
        <taxon>Bacteria</taxon>
        <taxon>Pseudomonadati</taxon>
        <taxon>Bacteroidota</taxon>
        <taxon>Bacteroidia</taxon>
        <taxon>Marinilabiliales</taxon>
        <taxon>Prolixibacteraceae</taxon>
        <taxon>Tangfeifania</taxon>
    </lineage>
</organism>
<dbReference type="OrthoDB" id="983047at2"/>
<dbReference type="Gene3D" id="3.10.420.10">
    <property type="entry name" value="SecB-like"/>
    <property type="match status" value="1"/>
</dbReference>
<name>A0A1M6KEP2_9BACT</name>
<evidence type="ECO:0000256" key="3">
    <source>
        <dbReference type="ARBA" id="ARBA00022927"/>
    </source>
</evidence>
<dbReference type="InterPro" id="IPR003708">
    <property type="entry name" value="SecB"/>
</dbReference>
<dbReference type="STRING" id="1168035.SAMN05444280_12314"/>
<evidence type="ECO:0000256" key="4">
    <source>
        <dbReference type="ARBA" id="ARBA00023010"/>
    </source>
</evidence>
<evidence type="ECO:0000256" key="2">
    <source>
        <dbReference type="ARBA" id="ARBA00022448"/>
    </source>
</evidence>
<proteinExistence type="inferred from homology"/>
<evidence type="ECO:0000256" key="1">
    <source>
        <dbReference type="ARBA" id="ARBA00009990"/>
    </source>
</evidence>
<keyword evidence="3" id="KW-0653">Protein transport</keyword>
<dbReference type="GO" id="GO:0051082">
    <property type="term" value="F:unfolded protein binding"/>
    <property type="evidence" value="ECO:0007669"/>
    <property type="project" value="InterPro"/>
</dbReference>
<dbReference type="Proteomes" id="UP000184050">
    <property type="component" value="Unassembled WGS sequence"/>
</dbReference>
<evidence type="ECO:0000313" key="5">
    <source>
        <dbReference type="EMBL" id="SHJ57297.1"/>
    </source>
</evidence>
<dbReference type="SUPFAM" id="SSF54611">
    <property type="entry name" value="SecB-like"/>
    <property type="match status" value="1"/>
</dbReference>
<keyword evidence="6" id="KW-1185">Reference proteome</keyword>
<comment type="similarity">
    <text evidence="1">Belongs to the SecB family.</text>
</comment>
<accession>A0A1M6KEP2</accession>
<dbReference type="Pfam" id="PF02556">
    <property type="entry name" value="SecB"/>
    <property type="match status" value="1"/>
</dbReference>
<protein>
    <submittedName>
        <fullName evidence="5">Preprotein translocase subunit SecB</fullName>
    </submittedName>
</protein>
<sequence length="140" mass="15774">MKNGQISQAPFRLKNFFFSESSIKIEPSTKAQSIDISIQPQGLVNESEKTFELELFVNIESKDGLKISIKLIGTFEFKEVVKNENLSNYFFVNAPAIIFPYLRSYISALTALSGSKTIILPPMNMSSLGKQLEENTTRKE</sequence>
<keyword evidence="2" id="KW-0813">Transport</keyword>
<dbReference type="GO" id="GO:0051262">
    <property type="term" value="P:protein tetramerization"/>
    <property type="evidence" value="ECO:0007669"/>
    <property type="project" value="InterPro"/>
</dbReference>
<dbReference type="EMBL" id="FQZE01000023">
    <property type="protein sequence ID" value="SHJ57297.1"/>
    <property type="molecule type" value="Genomic_DNA"/>
</dbReference>